<dbReference type="InterPro" id="IPR006439">
    <property type="entry name" value="HAD-SF_hydro_IA"/>
</dbReference>
<keyword evidence="1" id="KW-0479">Metal-binding</keyword>
<dbReference type="InterPro" id="IPR023214">
    <property type="entry name" value="HAD_sf"/>
</dbReference>
<dbReference type="SFLD" id="SFLDF00035">
    <property type="entry name" value="phosphoglycolate_phosphatase"/>
    <property type="match status" value="1"/>
</dbReference>
<dbReference type="Proteomes" id="UP000198341">
    <property type="component" value="Chromosome 1"/>
</dbReference>
<dbReference type="InterPro" id="IPR023198">
    <property type="entry name" value="PGP-like_dom2"/>
</dbReference>
<evidence type="ECO:0008006" key="5">
    <source>
        <dbReference type="Google" id="ProtNLM"/>
    </source>
</evidence>
<name>K8E8U6_9CHLO</name>
<dbReference type="GO" id="GO:0016787">
    <property type="term" value="F:hydrolase activity"/>
    <property type="evidence" value="ECO:0007669"/>
    <property type="project" value="UniProtKB-KW"/>
</dbReference>
<dbReference type="OrthoDB" id="40579at2759"/>
<dbReference type="eggNOG" id="KOG2914">
    <property type="taxonomic scope" value="Eukaryota"/>
</dbReference>
<dbReference type="FunFam" id="3.40.50.1000:FF:000036">
    <property type="entry name" value="HAD family hydrolase"/>
    <property type="match status" value="1"/>
</dbReference>
<dbReference type="PANTHER" id="PTHR42896:SF2">
    <property type="entry name" value="CBBY-LIKE PROTEIN"/>
    <property type="match status" value="1"/>
</dbReference>
<protein>
    <recommendedName>
        <fullName evidence="5">HAD-superfamily hydrolase, subfamily IA, variant 3</fullName>
    </recommendedName>
</protein>
<dbReference type="Gene3D" id="3.40.50.1000">
    <property type="entry name" value="HAD superfamily/HAD-like"/>
    <property type="match status" value="1"/>
</dbReference>
<dbReference type="GeneID" id="19017743"/>
<keyword evidence="4" id="KW-1185">Reference proteome</keyword>
<gene>
    <name evidence="3" type="ORF">Bathy01g00070</name>
</gene>
<dbReference type="NCBIfam" id="TIGR01509">
    <property type="entry name" value="HAD-SF-IA-v3"/>
    <property type="match status" value="1"/>
</dbReference>
<proteinExistence type="predicted"/>
<sequence>MASSTASITAASAQLCNSSSSTFRRGGSRSSLVVGKKYNNNKTRKSKNVYALRNFDYPEALLFDCDGVLCETERDGHRVTFNKTFKENGLEHEWGVELYGELLKIGGGKERMTHYFDNVAPKDSEPWKSTTDPEERKKLVAAFHKRKTEMFLEVVKAGELPLRPGVARLIGEALEAGSKVAVCSTSNEVAVQGIVDTMLPQYADRMPVFAGDIVPKKKPAPDVYLLAAKTLGVDPARCVVIEDTHIGLQAAKAAGMRCCVTKSIYSEGEDFTGADAVFDCLGEAGEERAKFHDLTTPGAFWLNPPLPQHLNGDWYVGEEEEDKDKEEKKVEGSVVYDSTKAIIDDLEKL</sequence>
<evidence type="ECO:0000313" key="3">
    <source>
        <dbReference type="EMBL" id="CCO14072.1"/>
    </source>
</evidence>
<dbReference type="AlphaFoldDB" id="K8E8U6"/>
<organism evidence="3 4">
    <name type="scientific">Bathycoccus prasinos</name>
    <dbReference type="NCBI Taxonomy" id="41875"/>
    <lineage>
        <taxon>Eukaryota</taxon>
        <taxon>Viridiplantae</taxon>
        <taxon>Chlorophyta</taxon>
        <taxon>Mamiellophyceae</taxon>
        <taxon>Mamiellales</taxon>
        <taxon>Bathycoccaceae</taxon>
        <taxon>Bathycoccus</taxon>
    </lineage>
</organism>
<evidence type="ECO:0000313" key="4">
    <source>
        <dbReference type="Proteomes" id="UP000198341"/>
    </source>
</evidence>
<dbReference type="Pfam" id="PF00702">
    <property type="entry name" value="Hydrolase"/>
    <property type="match status" value="1"/>
</dbReference>
<dbReference type="GO" id="GO:0046872">
    <property type="term" value="F:metal ion binding"/>
    <property type="evidence" value="ECO:0007669"/>
    <property type="project" value="UniProtKB-KW"/>
</dbReference>
<dbReference type="KEGG" id="bpg:Bathy01g00070"/>
<dbReference type="SFLD" id="SFLDG01129">
    <property type="entry name" value="C1.5:_HAD__Beta-PGM__Phosphata"/>
    <property type="match status" value="1"/>
</dbReference>
<dbReference type="SUPFAM" id="SSF56784">
    <property type="entry name" value="HAD-like"/>
    <property type="match status" value="1"/>
</dbReference>
<dbReference type="InterPro" id="IPR036412">
    <property type="entry name" value="HAD-like_sf"/>
</dbReference>
<accession>K8E8U6</accession>
<dbReference type="Gene3D" id="1.10.150.240">
    <property type="entry name" value="Putative phosphatase, domain 2"/>
    <property type="match status" value="1"/>
</dbReference>
<dbReference type="EMBL" id="FO082278">
    <property type="protein sequence ID" value="CCO14072.1"/>
    <property type="molecule type" value="Genomic_DNA"/>
</dbReference>
<evidence type="ECO:0000256" key="1">
    <source>
        <dbReference type="ARBA" id="ARBA00022723"/>
    </source>
</evidence>
<dbReference type="InterPro" id="IPR044999">
    <property type="entry name" value="CbbY-like"/>
</dbReference>
<dbReference type="STRING" id="41875.K8E8U6"/>
<keyword evidence="2" id="KW-0378">Hydrolase</keyword>
<dbReference type="PANTHER" id="PTHR42896">
    <property type="entry name" value="XYLULOSE-1,5-BISPHOSPHATE (XUBP) PHOSPHATASE"/>
    <property type="match status" value="1"/>
</dbReference>
<dbReference type="SFLD" id="SFLDS00003">
    <property type="entry name" value="Haloacid_Dehalogenase"/>
    <property type="match status" value="1"/>
</dbReference>
<dbReference type="SFLD" id="SFLDG01135">
    <property type="entry name" value="C1.5.6:_HAD__Beta-PGM__Phospha"/>
    <property type="match status" value="1"/>
</dbReference>
<reference evidence="3 4" key="1">
    <citation type="submission" date="2011-10" db="EMBL/GenBank/DDBJ databases">
        <authorList>
            <person name="Genoscope - CEA"/>
        </authorList>
    </citation>
    <scope>NUCLEOTIDE SEQUENCE [LARGE SCALE GENOMIC DNA]</scope>
    <source>
        <strain evidence="3 4">RCC 1105</strain>
    </source>
</reference>
<dbReference type="CDD" id="cd07528">
    <property type="entry name" value="HAD_CbbY-like"/>
    <property type="match status" value="1"/>
</dbReference>
<evidence type="ECO:0000256" key="2">
    <source>
        <dbReference type="ARBA" id="ARBA00022801"/>
    </source>
</evidence>
<dbReference type="RefSeq" id="XP_007515193.1">
    <property type="nucleotide sequence ID" value="XM_007515131.1"/>
</dbReference>